<feature type="compositionally biased region" description="Basic residues" evidence="1">
    <location>
        <begin position="541"/>
        <end position="560"/>
    </location>
</feature>
<feature type="region of interest" description="Disordered" evidence="1">
    <location>
        <begin position="340"/>
        <end position="377"/>
    </location>
</feature>
<feature type="region of interest" description="Disordered" evidence="1">
    <location>
        <begin position="492"/>
        <end position="653"/>
    </location>
</feature>
<dbReference type="Proteomes" id="UP001634007">
    <property type="component" value="Unassembled WGS sequence"/>
</dbReference>
<evidence type="ECO:0000313" key="3">
    <source>
        <dbReference type="Proteomes" id="UP001634007"/>
    </source>
</evidence>
<evidence type="ECO:0000313" key="2">
    <source>
        <dbReference type="EMBL" id="KAL3729114.1"/>
    </source>
</evidence>
<feature type="region of interest" description="Disordered" evidence="1">
    <location>
        <begin position="669"/>
        <end position="688"/>
    </location>
</feature>
<proteinExistence type="predicted"/>
<keyword evidence="3" id="KW-1185">Reference proteome</keyword>
<gene>
    <name evidence="2" type="ORF">ACJRO7_033677</name>
</gene>
<feature type="region of interest" description="Disordered" evidence="1">
    <location>
        <begin position="111"/>
        <end position="140"/>
    </location>
</feature>
<dbReference type="AlphaFoldDB" id="A0ABD3JS92"/>
<feature type="compositionally biased region" description="Basic residues" evidence="1">
    <location>
        <begin position="751"/>
        <end position="763"/>
    </location>
</feature>
<organism evidence="2 3">
    <name type="scientific">Eucalyptus globulus</name>
    <name type="common">Tasmanian blue gum</name>
    <dbReference type="NCBI Taxonomy" id="34317"/>
    <lineage>
        <taxon>Eukaryota</taxon>
        <taxon>Viridiplantae</taxon>
        <taxon>Streptophyta</taxon>
        <taxon>Embryophyta</taxon>
        <taxon>Tracheophyta</taxon>
        <taxon>Spermatophyta</taxon>
        <taxon>Magnoliopsida</taxon>
        <taxon>eudicotyledons</taxon>
        <taxon>Gunneridae</taxon>
        <taxon>Pentapetalae</taxon>
        <taxon>rosids</taxon>
        <taxon>malvids</taxon>
        <taxon>Myrtales</taxon>
        <taxon>Myrtaceae</taxon>
        <taxon>Myrtoideae</taxon>
        <taxon>Eucalypteae</taxon>
        <taxon>Eucalyptus</taxon>
    </lineage>
</organism>
<protein>
    <submittedName>
        <fullName evidence="2">Uncharacterized protein</fullName>
    </submittedName>
</protein>
<feature type="region of interest" description="Disordered" evidence="1">
    <location>
        <begin position="743"/>
        <end position="763"/>
    </location>
</feature>
<comment type="caution">
    <text evidence="2">The sequence shown here is derived from an EMBL/GenBank/DDBJ whole genome shotgun (WGS) entry which is preliminary data.</text>
</comment>
<feature type="compositionally biased region" description="Polar residues" evidence="1">
    <location>
        <begin position="340"/>
        <end position="355"/>
    </location>
</feature>
<feature type="compositionally biased region" description="Low complexity" evidence="1">
    <location>
        <begin position="500"/>
        <end position="514"/>
    </location>
</feature>
<name>A0ABD3JS92_EUCGL</name>
<feature type="compositionally biased region" description="Basic residues" evidence="1">
    <location>
        <begin position="669"/>
        <end position="678"/>
    </location>
</feature>
<evidence type="ECO:0000256" key="1">
    <source>
        <dbReference type="SAM" id="MobiDB-lite"/>
    </source>
</evidence>
<reference evidence="2 3" key="1">
    <citation type="submission" date="2024-11" db="EMBL/GenBank/DDBJ databases">
        <title>Chromosome-level genome assembly of Eucalyptus globulus Labill. provides insights into its genome evolution.</title>
        <authorList>
            <person name="Li X."/>
        </authorList>
    </citation>
    <scope>NUCLEOTIDE SEQUENCE [LARGE SCALE GENOMIC DNA]</scope>
    <source>
        <strain evidence="2">CL2024</strain>
        <tissue evidence="2">Fresh tender leaves</tissue>
    </source>
</reference>
<feature type="compositionally biased region" description="Polar residues" evidence="1">
    <location>
        <begin position="621"/>
        <end position="630"/>
    </location>
</feature>
<dbReference type="EMBL" id="JBJKBG010000008">
    <property type="protein sequence ID" value="KAL3729114.1"/>
    <property type="molecule type" value="Genomic_DNA"/>
</dbReference>
<feature type="compositionally biased region" description="Low complexity" evidence="1">
    <location>
        <begin position="571"/>
        <end position="620"/>
    </location>
</feature>
<feature type="compositionally biased region" description="Basic and acidic residues" evidence="1">
    <location>
        <begin position="679"/>
        <end position="688"/>
    </location>
</feature>
<accession>A0ABD3JS92</accession>
<sequence>MEFEDVKSDLYALRKLYELLQRSADGPLRGDAIYLDKRAQMLFKDLLDYATERTFRTFRQIVSAQSNTRESSSSPQPLHLISTSESLVLPDQPRTSSGVIDILRDPILHDTPQKKGECLPAKRTPNKLAPESSKLSILSSNQGSQRKQCRVCHRNIMKQQTSSREPEVSANSIARTVDGQERIDFRGAEGKARRSFEDCRDGSFTSKQEPRSHNRVLDLEHQARIAASIPISTNSLAFEHRKTGGRYENKFACEIIGQSDGASDFTKDLTNTIKQIEARIYVLQLYSQNGELITKVVSQSGTGKAVSAIRPMTEPNEQKFTGRMLERSAYMTNALPLQERSQNAHSQENLSQACQLPSEKPKHGASNFTSHQTGVLPRDAGQNQSWNLTAESCKDLLSQTSLRNEFGGIKSGTYDNLKQKKTLIPPQNVKAMVEKLETMSQSLNRNTHAISVKDNMVQGLMVPPSFANVPKKPPLPVSQKQMARENSAAKFAKSRLHIPSKSSGSIASVSSSNKFRSKSRMPLHVTLKPTLMDQFSNKKEVRTRRQTQRMPKKSSLRTRNKMVSPLRGSDHFSSSSRSSYISRTSDETSTSSSDSEAYADTDFSTGSGRTSEELSSSSYSVPTHNGQADHSYTLDRNRGSISSHPTNREKGVGRLRRMKNKLGLIFHHHHHHHHHHHQGYSDDRDNKLQRRPTTSMWKQMRDMFHRRNERDVNKATKSGKHQAGPFHALTKGFLRHLQHTKNSKASTGNRIRVHKKKKSSWWPKLRHHGGMKLANRGRVKLKLPGKRPRMKALKMH</sequence>